<dbReference type="HOGENOM" id="CLU_147945_2_1_11"/>
<sequence>MAELKINDNNVTVHLSWWEKIGARRSHLTVPRRAIREIKVVDNVIDAVDIPLKRAGRIRIPGVFVVGTRAYTTQKVDEVCRENEFSVCRKNEPGLVIELENISIDRIVISTPNAQRYARELATAR</sequence>
<evidence type="ECO:0000313" key="2">
    <source>
        <dbReference type="Proteomes" id="UP000011760"/>
    </source>
</evidence>
<organism evidence="1 2">
    <name type="scientific">Corynebacterium callunae DSM 20147</name>
    <dbReference type="NCBI Taxonomy" id="1121353"/>
    <lineage>
        <taxon>Bacteria</taxon>
        <taxon>Bacillati</taxon>
        <taxon>Actinomycetota</taxon>
        <taxon>Actinomycetes</taxon>
        <taxon>Mycobacteriales</taxon>
        <taxon>Corynebacteriaceae</taxon>
        <taxon>Corynebacterium</taxon>
    </lineage>
</organism>
<reference evidence="1 2" key="1">
    <citation type="submission" date="2013-02" db="EMBL/GenBank/DDBJ databases">
        <title>The complete genome sequence of Corynebacterium callunae DSM 20147.</title>
        <authorList>
            <person name="Ruckert C."/>
            <person name="Albersmeier A."/>
            <person name="Kalinowski J."/>
        </authorList>
    </citation>
    <scope>NUCLEOTIDE SEQUENCE [LARGE SCALE GENOMIC DNA]</scope>
    <source>
        <strain evidence="1 2">DSM 20147</strain>
    </source>
</reference>
<protein>
    <submittedName>
        <fullName evidence="1">Uncharacterized protein</fullName>
    </submittedName>
</protein>
<dbReference type="eggNOG" id="ENOG5031JY6">
    <property type="taxonomic scope" value="Bacteria"/>
</dbReference>
<dbReference type="STRING" id="1121353.H924_01830"/>
<proteinExistence type="predicted"/>
<dbReference type="RefSeq" id="WP_015650272.1">
    <property type="nucleotide sequence ID" value="NC_020506.1"/>
</dbReference>
<dbReference type="KEGG" id="ccn:H924_01830"/>
<dbReference type="AlphaFoldDB" id="M1UD24"/>
<accession>M1UD24</accession>
<dbReference type="EMBL" id="CP004354">
    <property type="protein sequence ID" value="AGG65820.1"/>
    <property type="molecule type" value="Genomic_DNA"/>
</dbReference>
<evidence type="ECO:0000313" key="1">
    <source>
        <dbReference type="EMBL" id="AGG65820.1"/>
    </source>
</evidence>
<gene>
    <name evidence="1" type="ORF">H924_01830</name>
</gene>
<name>M1UD24_9CORY</name>
<dbReference type="PATRIC" id="fig|1121353.3.peg.380"/>
<keyword evidence="2" id="KW-1185">Reference proteome</keyword>
<dbReference type="Proteomes" id="UP000011760">
    <property type="component" value="Chromosome"/>
</dbReference>